<organism evidence="2">
    <name type="scientific">Sylvanvirus sp</name>
    <dbReference type="NCBI Taxonomy" id="2487774"/>
    <lineage>
        <taxon>Viruses</taxon>
    </lineage>
</organism>
<dbReference type="EMBL" id="MK072542">
    <property type="protein sequence ID" value="AYV87214.1"/>
    <property type="molecule type" value="Genomic_DNA"/>
</dbReference>
<accession>A0A3G5AJY1</accession>
<name>A0A3G5AJY1_9VIRU</name>
<protein>
    <submittedName>
        <fullName evidence="2">Uncharacterized protein</fullName>
    </submittedName>
</protein>
<reference evidence="2" key="1">
    <citation type="submission" date="2018-10" db="EMBL/GenBank/DDBJ databases">
        <title>Hidden diversity of soil giant viruses.</title>
        <authorList>
            <person name="Schulz F."/>
            <person name="Alteio L."/>
            <person name="Goudeau D."/>
            <person name="Ryan E.M."/>
            <person name="Malmstrom R.R."/>
            <person name="Blanchard J."/>
            <person name="Woyke T."/>
        </authorList>
    </citation>
    <scope>NUCLEOTIDE SEQUENCE</scope>
    <source>
        <strain evidence="2">SYV1</strain>
    </source>
</reference>
<proteinExistence type="predicted"/>
<feature type="compositionally biased region" description="Low complexity" evidence="1">
    <location>
        <begin position="315"/>
        <end position="332"/>
    </location>
</feature>
<evidence type="ECO:0000256" key="1">
    <source>
        <dbReference type="SAM" id="MobiDB-lite"/>
    </source>
</evidence>
<sequence>MRVCLYQPLVWLRLLKLIQQLYQSNDSIGSLAQLTWSLSENGLHLQMKSPECTFVMVLPSRECKCWDIPQHKTMNFIGFPVDWMLQWLQVYEPLMHQKIHQATGLIWEWMIEEKPVCQSSSKHESTYWGPHSPVFQMKIRRNDTMDIVCPPHHLNSSSSGSIDDPICQNYESGAFEVISKLHGNFNIPLSSYWNLHVHPEIHPSSHSFQYQDTRSPSFNHTYRISPDECRRLLAEWLVLPPGIECEWWPHQGLIVKAAGSHTLGSNSNPIHTSTMPTCFQATPPITVSPHIRYRQQIPYSSGVIIPVGPLNDPSHLSHSNLSNPSNPSNPSSTIPRSQRITTVQLLQLYRLVTSVPPSQMKSIEWNMTPCPRTSIYADLTLLIHPQGDAFIGTPSCLSLTLSTPMTPSIG</sequence>
<gene>
    <name evidence="2" type="ORF">Sylvanvirus36_3</name>
</gene>
<feature type="region of interest" description="Disordered" evidence="1">
    <location>
        <begin position="315"/>
        <end position="336"/>
    </location>
</feature>
<evidence type="ECO:0000313" key="2">
    <source>
        <dbReference type="EMBL" id="AYV87214.1"/>
    </source>
</evidence>